<feature type="region of interest" description="Disordered" evidence="1">
    <location>
        <begin position="1"/>
        <end position="50"/>
    </location>
</feature>
<evidence type="ECO:0000256" key="1">
    <source>
        <dbReference type="SAM" id="MobiDB-lite"/>
    </source>
</evidence>
<organism evidence="2 3">
    <name type="scientific">Herbidospora solisilvae</name>
    <dbReference type="NCBI Taxonomy" id="2696284"/>
    <lineage>
        <taxon>Bacteria</taxon>
        <taxon>Bacillati</taxon>
        <taxon>Actinomycetota</taxon>
        <taxon>Actinomycetes</taxon>
        <taxon>Streptosporangiales</taxon>
        <taxon>Streptosporangiaceae</taxon>
        <taxon>Herbidospora</taxon>
    </lineage>
</organism>
<comment type="caution">
    <text evidence="2">The sequence shown here is derived from an EMBL/GenBank/DDBJ whole genome shotgun (WGS) entry which is preliminary data.</text>
</comment>
<reference evidence="2 3" key="1">
    <citation type="submission" date="2020-01" db="EMBL/GenBank/DDBJ databases">
        <title>Herbidospora sp. NEAU-GS84 nov., a novel actinomycete isolated from soil.</title>
        <authorList>
            <person name="Han L."/>
        </authorList>
    </citation>
    <scope>NUCLEOTIDE SEQUENCE [LARGE SCALE GENOMIC DNA]</scope>
    <source>
        <strain evidence="2 3">NEAU-GS84</strain>
    </source>
</reference>
<gene>
    <name evidence="2" type="ORF">GT755_12825</name>
</gene>
<evidence type="ECO:0000313" key="3">
    <source>
        <dbReference type="Proteomes" id="UP000479526"/>
    </source>
</evidence>
<dbReference type="EMBL" id="WXEW01000003">
    <property type="protein sequence ID" value="NAS22567.1"/>
    <property type="molecule type" value="Genomic_DNA"/>
</dbReference>
<accession>A0A7C9J2A2</accession>
<dbReference type="AlphaFoldDB" id="A0A7C9J2A2"/>
<keyword evidence="3" id="KW-1185">Reference proteome</keyword>
<dbReference type="Proteomes" id="UP000479526">
    <property type="component" value="Unassembled WGS sequence"/>
</dbReference>
<name>A0A7C9J2A2_9ACTN</name>
<protein>
    <submittedName>
        <fullName evidence="2">Uncharacterized protein</fullName>
    </submittedName>
</protein>
<proteinExistence type="predicted"/>
<evidence type="ECO:0000313" key="2">
    <source>
        <dbReference type="EMBL" id="NAS22567.1"/>
    </source>
</evidence>
<sequence>MDSGSPIGPDQPATPPASATPSPGPELVRPKGGTVDPRKVPWTRATPAGDGVMISWSSGVEPCYTLDRVDVKESDTEVTVTLWEGTTDPEAACIQIAIEKETFVKLAKPLAGREVVDGAK</sequence>